<evidence type="ECO:0000313" key="2">
    <source>
        <dbReference type="EMBL" id="KAJ1150651.1"/>
    </source>
</evidence>
<dbReference type="AlphaFoldDB" id="A0AAV7RCV7"/>
<gene>
    <name evidence="2" type="ORF">NDU88_003441</name>
</gene>
<keyword evidence="3" id="KW-1185">Reference proteome</keyword>
<evidence type="ECO:0000256" key="1">
    <source>
        <dbReference type="SAM" id="Coils"/>
    </source>
</evidence>
<protein>
    <submittedName>
        <fullName evidence="2">Uncharacterized protein</fullName>
    </submittedName>
</protein>
<organism evidence="2 3">
    <name type="scientific">Pleurodeles waltl</name>
    <name type="common">Iberian ribbed newt</name>
    <dbReference type="NCBI Taxonomy" id="8319"/>
    <lineage>
        <taxon>Eukaryota</taxon>
        <taxon>Metazoa</taxon>
        <taxon>Chordata</taxon>
        <taxon>Craniata</taxon>
        <taxon>Vertebrata</taxon>
        <taxon>Euteleostomi</taxon>
        <taxon>Amphibia</taxon>
        <taxon>Batrachia</taxon>
        <taxon>Caudata</taxon>
        <taxon>Salamandroidea</taxon>
        <taxon>Salamandridae</taxon>
        <taxon>Pleurodelinae</taxon>
        <taxon>Pleurodeles</taxon>
    </lineage>
</organism>
<keyword evidence="1" id="KW-0175">Coiled coil</keyword>
<feature type="coiled-coil region" evidence="1">
    <location>
        <begin position="5"/>
        <end position="32"/>
    </location>
</feature>
<dbReference type="EMBL" id="JANPWB010000009">
    <property type="protein sequence ID" value="KAJ1150651.1"/>
    <property type="molecule type" value="Genomic_DNA"/>
</dbReference>
<accession>A0AAV7RCV7</accession>
<comment type="caution">
    <text evidence="2">The sequence shown here is derived from an EMBL/GenBank/DDBJ whole genome shotgun (WGS) entry which is preliminary data.</text>
</comment>
<proteinExistence type="predicted"/>
<evidence type="ECO:0000313" key="3">
    <source>
        <dbReference type="Proteomes" id="UP001066276"/>
    </source>
</evidence>
<reference evidence="2" key="1">
    <citation type="journal article" date="2022" name="bioRxiv">
        <title>Sequencing and chromosome-scale assembly of the giantPleurodeles waltlgenome.</title>
        <authorList>
            <person name="Brown T."/>
            <person name="Elewa A."/>
            <person name="Iarovenko S."/>
            <person name="Subramanian E."/>
            <person name="Araus A.J."/>
            <person name="Petzold A."/>
            <person name="Susuki M."/>
            <person name="Suzuki K.-i.T."/>
            <person name="Hayashi T."/>
            <person name="Toyoda A."/>
            <person name="Oliveira C."/>
            <person name="Osipova E."/>
            <person name="Leigh N.D."/>
            <person name="Simon A."/>
            <person name="Yun M.H."/>
        </authorList>
    </citation>
    <scope>NUCLEOTIDE SEQUENCE</scope>
    <source>
        <strain evidence="2">20211129_DDA</strain>
        <tissue evidence="2">Liver</tissue>
    </source>
</reference>
<sequence length="256" mass="29448">MLLIIETAQGVVLIERQEIEELEKALKESMALDNAKKCLEEINQDVDGYREYLINKKSVKLRKYINRFSYELVYPYLQKDFYQNKKDQGGDVNPGRRISPEIELKRKGDRRKGYATKEPTTTGIHQNKESTVLEVDQAPIINLSARTLTNIEVEVLEKGLSFAPTANINRVGKEVELFEIAVDKEIQRIVRNPFKRKNNLSRDHYNALCALQEDVSITIKPADKAGGVVVFDTRDYERRSADLLSVQDHYQKVSMN</sequence>
<name>A0AAV7RCV7_PLEWA</name>
<dbReference type="Proteomes" id="UP001066276">
    <property type="component" value="Chromosome 5"/>
</dbReference>